<dbReference type="InterPro" id="IPR017938">
    <property type="entry name" value="Riboflavin_synthase-like_b-brl"/>
</dbReference>
<sequence>MYNIVSIENLCNNLFAMQVSAPRVAKSARAGQFVMLRIDEKGERLPFSICGIDKENGVITIVFRLVGDSTKDLALLKSGDKLVDFAGPYGQPSRLVNGDRQVLKDKKILFIAEDSAATRMYTEAKYLNDLGIGFKIVLNFKDRSSLVYIDKLEETTKDIIISTIDGSVGIKGTTIDVANKILEEDKYDLVITMGSIDMMEAICNLTKSKEIETIVSLTTLMLDGTGMCGACRVTVGGKVLFACQDGPEFDGHKINFEEVRSRQNIYKSYEAKTEFRELYGKEHKIQEETAFEVSNND</sequence>
<dbReference type="InterPro" id="IPR017927">
    <property type="entry name" value="FAD-bd_FR_type"/>
</dbReference>
<comment type="cofactor">
    <cofactor evidence="2">
        <name>[2Fe-2S] cluster</name>
        <dbReference type="ChEBI" id="CHEBI:190135"/>
    </cofactor>
    <text evidence="2">Binds 1 [2Fe-2S] cluster per subunit.</text>
</comment>
<keyword evidence="1" id="KW-0274">FAD</keyword>
<dbReference type="InterPro" id="IPR012165">
    <property type="entry name" value="Cyt_c3_hydrogenase_gsu"/>
</dbReference>
<dbReference type="PIRSF" id="PIRSF006816">
    <property type="entry name" value="Cyc3_hyd_g"/>
    <property type="match status" value="1"/>
</dbReference>
<comment type="caution">
    <text evidence="4">The sequence shown here is derived from an EMBL/GenBank/DDBJ whole genome shotgun (WGS) entry which is preliminary data.</text>
</comment>
<proteinExistence type="predicted"/>
<dbReference type="GO" id="GO:0051537">
    <property type="term" value="F:2 iron, 2 sulfur cluster binding"/>
    <property type="evidence" value="ECO:0007669"/>
    <property type="project" value="UniProtKB-KW"/>
</dbReference>
<keyword evidence="2" id="KW-0479">Metal-binding</keyword>
<dbReference type="NCBIfam" id="NF004862">
    <property type="entry name" value="PRK06222.1"/>
    <property type="match status" value="1"/>
</dbReference>
<dbReference type="InterPro" id="IPR050353">
    <property type="entry name" value="PyrK_electron_transfer"/>
</dbReference>
<feature type="binding site" evidence="1">
    <location>
        <begin position="62"/>
        <end position="64"/>
    </location>
    <ligand>
        <name>FAD</name>
        <dbReference type="ChEBI" id="CHEBI:57692"/>
    </ligand>
</feature>
<organism evidence="4 5">
    <name type="scientific">Clostridium folliculivorans</name>
    <dbReference type="NCBI Taxonomy" id="2886038"/>
    <lineage>
        <taxon>Bacteria</taxon>
        <taxon>Bacillati</taxon>
        <taxon>Bacillota</taxon>
        <taxon>Clostridia</taxon>
        <taxon>Eubacteriales</taxon>
        <taxon>Clostridiaceae</taxon>
        <taxon>Clostridium</taxon>
    </lineage>
</organism>
<dbReference type="PANTHER" id="PTHR43513">
    <property type="entry name" value="DIHYDROOROTATE DEHYDROGENASE B (NAD(+)), ELECTRON TRANSFER SUBUNIT"/>
    <property type="match status" value="1"/>
</dbReference>
<evidence type="ECO:0000313" key="5">
    <source>
        <dbReference type="Proteomes" id="UP001057868"/>
    </source>
</evidence>
<protein>
    <submittedName>
        <fullName evidence="4">Ferredoxin-NADP+ reductase subunit alpha</fullName>
    </submittedName>
</protein>
<gene>
    <name evidence="4" type="primary">pyrK2</name>
    <name evidence="4" type="ORF">CFOLD11_26100</name>
</gene>
<feature type="domain" description="FAD-binding FR-type" evidence="3">
    <location>
        <begin position="1"/>
        <end position="95"/>
    </location>
</feature>
<dbReference type="Pfam" id="PF10418">
    <property type="entry name" value="DHODB_Fe-S_bind"/>
    <property type="match status" value="1"/>
</dbReference>
<dbReference type="Gene3D" id="2.40.30.10">
    <property type="entry name" value="Translation factors"/>
    <property type="match status" value="1"/>
</dbReference>
<dbReference type="GO" id="GO:0006221">
    <property type="term" value="P:pyrimidine nucleotide biosynthetic process"/>
    <property type="evidence" value="ECO:0007669"/>
    <property type="project" value="InterPro"/>
</dbReference>
<dbReference type="GO" id="GO:0046872">
    <property type="term" value="F:metal ion binding"/>
    <property type="evidence" value="ECO:0007669"/>
    <property type="project" value="UniProtKB-KW"/>
</dbReference>
<dbReference type="GO" id="GO:0050660">
    <property type="term" value="F:flavin adenine dinucleotide binding"/>
    <property type="evidence" value="ECO:0007669"/>
    <property type="project" value="InterPro"/>
</dbReference>
<keyword evidence="2" id="KW-0411">Iron-sulfur</keyword>
<reference evidence="4" key="1">
    <citation type="journal article" date="2023" name="Int. J. Syst. Evol. Microbiol.">
        <title>&lt;i&gt;Clostridium folliculivorans&lt;/i&gt; sp. nov., isolated from soil samples of an organic paddy in Japan.</title>
        <authorList>
            <person name="Tazawa J."/>
            <person name="Kobayashi H."/>
            <person name="Tanizawa Y."/>
            <person name="Uchino A."/>
            <person name="Tanaka F."/>
            <person name="Urashima Y."/>
            <person name="Miura S."/>
            <person name="Sakamoto M."/>
            <person name="Ohkuma M."/>
            <person name="Tohno M."/>
        </authorList>
    </citation>
    <scope>NUCLEOTIDE SEQUENCE</scope>
    <source>
        <strain evidence="4">D1-1</strain>
    </source>
</reference>
<dbReference type="PANTHER" id="PTHR43513:SF3">
    <property type="entry name" value="DIHYDROOROTATE DEHYDROGENASE B (NAD(+)), ELECTRON TRANSFER SUBUNIT-RELATED"/>
    <property type="match status" value="1"/>
</dbReference>
<feature type="binding site" evidence="2">
    <location>
        <position position="231"/>
    </location>
    <ligand>
        <name>[2Fe-2S] cluster</name>
        <dbReference type="ChEBI" id="CHEBI:190135"/>
    </ligand>
</feature>
<dbReference type="SUPFAM" id="SSF52343">
    <property type="entry name" value="Ferredoxin reductase-like, C-terminal NADP-linked domain"/>
    <property type="match status" value="1"/>
</dbReference>
<dbReference type="EMBL" id="BQXY01000003">
    <property type="protein sequence ID" value="GKU25784.1"/>
    <property type="molecule type" value="Genomic_DNA"/>
</dbReference>
<dbReference type="Proteomes" id="UP001057868">
    <property type="component" value="Unassembled WGS sequence"/>
</dbReference>
<comment type="cofactor">
    <cofactor evidence="1">
        <name>FAD</name>
        <dbReference type="ChEBI" id="CHEBI:57692"/>
    </cofactor>
    <text evidence="1">Binds 1 FAD per subunit.</text>
</comment>
<name>A0A9W6DB04_9CLOT</name>
<keyword evidence="5" id="KW-1185">Reference proteome</keyword>
<evidence type="ECO:0000313" key="4">
    <source>
        <dbReference type="EMBL" id="GKU25784.1"/>
    </source>
</evidence>
<dbReference type="RefSeq" id="WP_261852723.1">
    <property type="nucleotide sequence ID" value="NZ_BQXY01000003.1"/>
</dbReference>
<evidence type="ECO:0000256" key="2">
    <source>
        <dbReference type="PIRSR" id="PIRSR006816-2"/>
    </source>
</evidence>
<feature type="binding site" evidence="2">
    <location>
        <position position="228"/>
    </location>
    <ligand>
        <name>[2Fe-2S] cluster</name>
        <dbReference type="ChEBI" id="CHEBI:190135"/>
    </ligand>
</feature>
<keyword evidence="2" id="KW-0408">Iron</keyword>
<feature type="binding site" evidence="2">
    <location>
        <position position="243"/>
    </location>
    <ligand>
        <name>[2Fe-2S] cluster</name>
        <dbReference type="ChEBI" id="CHEBI:190135"/>
    </ligand>
</feature>
<dbReference type="Gene3D" id="3.40.50.80">
    <property type="entry name" value="Nucleotide-binding domain of ferredoxin-NADP reductase (FNR) module"/>
    <property type="match status" value="1"/>
</dbReference>
<dbReference type="PROSITE" id="PS51384">
    <property type="entry name" value="FAD_FR"/>
    <property type="match status" value="1"/>
</dbReference>
<dbReference type="AlphaFoldDB" id="A0A9W6DB04"/>
<accession>A0A9W6DB04</accession>
<dbReference type="CDD" id="cd06219">
    <property type="entry name" value="DHOD_e_trans_like1"/>
    <property type="match status" value="1"/>
</dbReference>
<evidence type="ECO:0000259" key="3">
    <source>
        <dbReference type="PROSITE" id="PS51384"/>
    </source>
</evidence>
<keyword evidence="1" id="KW-0285">Flavoprotein</keyword>
<dbReference type="SUPFAM" id="SSF63380">
    <property type="entry name" value="Riboflavin synthase domain-like"/>
    <property type="match status" value="1"/>
</dbReference>
<dbReference type="GO" id="GO:0016491">
    <property type="term" value="F:oxidoreductase activity"/>
    <property type="evidence" value="ECO:0007669"/>
    <property type="project" value="InterPro"/>
</dbReference>
<evidence type="ECO:0000256" key="1">
    <source>
        <dbReference type="PIRSR" id="PIRSR006816-1"/>
    </source>
</evidence>
<dbReference type="InterPro" id="IPR039261">
    <property type="entry name" value="FNR_nucleotide-bd"/>
</dbReference>
<dbReference type="InterPro" id="IPR019480">
    <property type="entry name" value="Dihydroorotate_DH_Fe-S-bd"/>
</dbReference>
<keyword evidence="2" id="KW-0001">2Fe-2S</keyword>